<keyword evidence="1" id="KW-0614">Plasmid</keyword>
<dbReference type="EMBL" id="MK285071">
    <property type="protein sequence ID" value="QAX89070.1"/>
    <property type="molecule type" value="Genomic_DNA"/>
</dbReference>
<reference evidence="1" key="1">
    <citation type="submission" date="2018-12" db="EMBL/GenBank/DDBJ databases">
        <title>Identification of novel toxin homologs and associated mobile genetic elements in Clostridium perfringens.</title>
        <authorList>
            <person name="Moore R.J."/>
            <person name="Lacey J.A."/>
            <person name="Johanesen P.A."/>
            <person name="Lyras D."/>
        </authorList>
    </citation>
    <scope>NUCLEOTIDE SEQUENCE</scope>
    <source>
        <strain evidence="1">NY83906550</strain>
        <plasmid evidence="1">pCPNY83906550-1</plasmid>
    </source>
</reference>
<name>A0A411AM79_CLOPF</name>
<geneLocation type="plasmid" evidence="1">
    <name>pCPNY83906550-1</name>
</geneLocation>
<accession>A0A411AM79</accession>
<dbReference type="AlphaFoldDB" id="A0A411AM79"/>
<organism evidence="1">
    <name type="scientific">Clostridium perfringens</name>
    <dbReference type="NCBI Taxonomy" id="1502"/>
    <lineage>
        <taxon>Bacteria</taxon>
        <taxon>Bacillati</taxon>
        <taxon>Bacillota</taxon>
        <taxon>Clostridia</taxon>
        <taxon>Eubacteriales</taxon>
        <taxon>Clostridiaceae</taxon>
        <taxon>Clostridium</taxon>
    </lineage>
</organism>
<dbReference type="RefSeq" id="WP_195961847.1">
    <property type="nucleotide sequence ID" value="NZ_CATNXF010000013.1"/>
</dbReference>
<evidence type="ECO:0000313" key="1">
    <source>
        <dbReference type="EMBL" id="QAX89070.1"/>
    </source>
</evidence>
<gene>
    <name evidence="1" type="ORF">pCPNY83906550-1_00055</name>
</gene>
<proteinExistence type="predicted"/>
<sequence length="293" mass="34673">MNIKDYLKFNLMNPLTVDIEERFNYKMTMDNSYYNLEDNTVRIQQLHSEYSRTIKENPDKNVWFTNIKWNNVKFRNSQDKEWMQWKFPLKVSFDSALYRLPEQDQKNKLFGGNAFNREAEQNDKLTKAFDIFPKLPSVYLMIMQAFDIITFESYISIIHSNDEIMKSKGEFIKINEISRQQSGLGIGKYDNKSVFTNGDFYLRHLGYGVYNEILCAIFEYYCDNSDVNVTKEKGREGKQGKSFYQGHLRLDVNDGNIVYGDMIENYFNNSEVNKKDFIKRNIKVELINKCRGA</sequence>
<protein>
    <submittedName>
        <fullName evidence="1">Uncharacterized protein</fullName>
    </submittedName>
</protein>